<evidence type="ECO:0008006" key="3">
    <source>
        <dbReference type="Google" id="ProtNLM"/>
    </source>
</evidence>
<dbReference type="AlphaFoldDB" id="A0AAW1RB74"/>
<organism evidence="1 2">
    <name type="scientific">Elliptochloris bilobata</name>
    <dbReference type="NCBI Taxonomy" id="381761"/>
    <lineage>
        <taxon>Eukaryota</taxon>
        <taxon>Viridiplantae</taxon>
        <taxon>Chlorophyta</taxon>
        <taxon>core chlorophytes</taxon>
        <taxon>Trebouxiophyceae</taxon>
        <taxon>Trebouxiophyceae incertae sedis</taxon>
        <taxon>Elliptochloris clade</taxon>
        <taxon>Elliptochloris</taxon>
    </lineage>
</organism>
<dbReference type="SUPFAM" id="SSF48613">
    <property type="entry name" value="Heme oxygenase-like"/>
    <property type="match status" value="1"/>
</dbReference>
<protein>
    <recommendedName>
        <fullName evidence="3">Iron-containing redox enzyme family protein</fullName>
    </recommendedName>
</protein>
<accession>A0AAW1RB74</accession>
<proteinExistence type="predicted"/>
<dbReference type="Pfam" id="PF14518">
    <property type="entry name" value="Haem_oxygenas_2"/>
    <property type="match status" value="1"/>
</dbReference>
<dbReference type="EMBL" id="JALJOU010000048">
    <property type="protein sequence ID" value="KAK9830964.1"/>
    <property type="molecule type" value="Genomic_DNA"/>
</dbReference>
<evidence type="ECO:0000313" key="2">
    <source>
        <dbReference type="Proteomes" id="UP001445335"/>
    </source>
</evidence>
<dbReference type="Proteomes" id="UP001445335">
    <property type="component" value="Unassembled WGS sequence"/>
</dbReference>
<keyword evidence="2" id="KW-1185">Reference proteome</keyword>
<evidence type="ECO:0000313" key="1">
    <source>
        <dbReference type="EMBL" id="KAK9830964.1"/>
    </source>
</evidence>
<dbReference type="Gene3D" id="1.20.910.10">
    <property type="entry name" value="Heme oxygenase-like"/>
    <property type="match status" value="1"/>
</dbReference>
<dbReference type="SMART" id="SM01236">
    <property type="entry name" value="Haem_oxygenase_2"/>
    <property type="match status" value="1"/>
</dbReference>
<reference evidence="1 2" key="1">
    <citation type="journal article" date="2024" name="Nat. Commun.">
        <title>Phylogenomics reveals the evolutionary origins of lichenization in chlorophyte algae.</title>
        <authorList>
            <person name="Puginier C."/>
            <person name="Libourel C."/>
            <person name="Otte J."/>
            <person name="Skaloud P."/>
            <person name="Haon M."/>
            <person name="Grisel S."/>
            <person name="Petersen M."/>
            <person name="Berrin J.G."/>
            <person name="Delaux P.M."/>
            <person name="Dal Grande F."/>
            <person name="Keller J."/>
        </authorList>
    </citation>
    <scope>NUCLEOTIDE SEQUENCE [LARGE SCALE GENOMIC DNA]</scope>
    <source>
        <strain evidence="1 2">SAG 245.80</strain>
    </source>
</reference>
<comment type="caution">
    <text evidence="1">The sequence shown here is derived from an EMBL/GenBank/DDBJ whole genome shotgun (WGS) entry which is preliminary data.</text>
</comment>
<dbReference type="InterPro" id="IPR016084">
    <property type="entry name" value="Haem_Oase-like_multi-hlx"/>
</dbReference>
<sequence>MRSLPCSSQVGKIQGAGGRERACCVRAAAPSAPPPSGRRSAVQTAATSAVKATALAEAPPATTAFTPRPVTSVLTLEGLKLPSYGAVSDFSKAEACFVQLLSTEDLDLRLRGDKALKQAAATLEAAVQAAVTQAFSENSVASKAKAAHLFLQRTLYRINRLVLFWYDDLKNYSNERSLYLAQLRDSIEGPWQAWELSQIDVDALKTLSTDEIKERIRSQAAVDVDPPLSAAAQYMRQDMTRDGYRHLLAVGSLDGLAEASRQSRVCGGAANEVMCAIFRVLMEEYGTGRYNKKHSTFFAKMMTELGLSTEPEKYFDLSPWQCLASANHNFLLTERRRHYLRYNGGLTFFEVNGPSVYRTYLAAAQRLGLSDDASGYWELHIKEDERHGRQMVEDVAVKLVDMYPNDAWEVLLGYDQEKMMGERAGAGSLPDIQAVDKAQRTPADAM</sequence>
<name>A0AAW1RB74_9CHLO</name>
<gene>
    <name evidence="1" type="ORF">WJX81_003304</name>
</gene>